<evidence type="ECO:0000313" key="1">
    <source>
        <dbReference type="EMBL" id="GFY68712.1"/>
    </source>
</evidence>
<keyword evidence="3" id="KW-1185">Reference proteome</keyword>
<sequence length="291" mass="35064">MERFIERIYSKHSTFLNMTRISESQKELSYITRMRNLILFQVSSREEFQYLRRRFCHQIWVHTRSLPIFRICYSHAFFQVVKSHVLVHNYEPFRHWDMIVIYNDGHQLTKNGFKIMIKACKDIEEIPVNTFLVANNGLASPSIPNGNFYPYYKGILAGIQSDIFEQFYADSYFLRHESTWRRVYCANKAVFFCEYNDFSLYVIEQKCDKTSINVFKTILEREIGMCFNQKSVLKTIASPYYYILPYQDERKYAEYVRYILHNEIDPSDFRLCEIECQLELAVKSLKRREDR</sequence>
<dbReference type="OrthoDB" id="6443897at2759"/>
<evidence type="ECO:0000313" key="2">
    <source>
        <dbReference type="EMBL" id="GFY78881.1"/>
    </source>
</evidence>
<evidence type="ECO:0000313" key="3">
    <source>
        <dbReference type="Proteomes" id="UP000886998"/>
    </source>
</evidence>
<accession>A0A8X6YAU6</accession>
<dbReference type="AlphaFoldDB" id="A0A8X6YAU6"/>
<gene>
    <name evidence="1" type="primary">NCL1_27484</name>
    <name evidence="2" type="ORF">TNIN_217791</name>
    <name evidence="1" type="ORF">TNIN_87051</name>
</gene>
<dbReference type="EMBL" id="BMAV01017215">
    <property type="protein sequence ID" value="GFY68712.1"/>
    <property type="molecule type" value="Genomic_DNA"/>
</dbReference>
<comment type="caution">
    <text evidence="1">The sequence shown here is derived from an EMBL/GenBank/DDBJ whole genome shotgun (WGS) entry which is preliminary data.</text>
</comment>
<dbReference type="EMBL" id="BMAV01023261">
    <property type="protein sequence ID" value="GFY78881.1"/>
    <property type="molecule type" value="Genomic_DNA"/>
</dbReference>
<proteinExistence type="predicted"/>
<protein>
    <submittedName>
        <fullName evidence="1">Uncharacterized protein</fullName>
    </submittedName>
</protein>
<reference evidence="1" key="1">
    <citation type="submission" date="2020-08" db="EMBL/GenBank/DDBJ databases">
        <title>Multicomponent nature underlies the extraordinary mechanical properties of spider dragline silk.</title>
        <authorList>
            <person name="Kono N."/>
            <person name="Nakamura H."/>
            <person name="Mori M."/>
            <person name="Yoshida Y."/>
            <person name="Ohtoshi R."/>
            <person name="Malay A.D."/>
            <person name="Moran D.A.P."/>
            <person name="Tomita M."/>
            <person name="Numata K."/>
            <person name="Arakawa K."/>
        </authorList>
    </citation>
    <scope>NUCLEOTIDE SEQUENCE</scope>
</reference>
<organism evidence="1 3">
    <name type="scientific">Trichonephila inaurata madagascariensis</name>
    <dbReference type="NCBI Taxonomy" id="2747483"/>
    <lineage>
        <taxon>Eukaryota</taxon>
        <taxon>Metazoa</taxon>
        <taxon>Ecdysozoa</taxon>
        <taxon>Arthropoda</taxon>
        <taxon>Chelicerata</taxon>
        <taxon>Arachnida</taxon>
        <taxon>Araneae</taxon>
        <taxon>Araneomorphae</taxon>
        <taxon>Entelegynae</taxon>
        <taxon>Araneoidea</taxon>
        <taxon>Nephilidae</taxon>
        <taxon>Trichonephila</taxon>
        <taxon>Trichonephila inaurata</taxon>
    </lineage>
</organism>
<name>A0A8X6YAU6_9ARAC</name>
<dbReference type="Proteomes" id="UP000886998">
    <property type="component" value="Unassembled WGS sequence"/>
</dbReference>